<dbReference type="Proteomes" id="UP001148629">
    <property type="component" value="Unassembled WGS sequence"/>
</dbReference>
<evidence type="ECO:0000313" key="2">
    <source>
        <dbReference type="Proteomes" id="UP001148629"/>
    </source>
</evidence>
<comment type="caution">
    <text evidence="1">The sequence shown here is derived from an EMBL/GenBank/DDBJ whole genome shotgun (WGS) entry which is preliminary data.</text>
</comment>
<reference evidence="1" key="1">
    <citation type="submission" date="2022-08" db="EMBL/GenBank/DDBJ databases">
        <title>Genome Sequence of Fusarium decemcellulare.</title>
        <authorList>
            <person name="Buettner E."/>
        </authorList>
    </citation>
    <scope>NUCLEOTIDE SEQUENCE</scope>
    <source>
        <strain evidence="1">Babe19</strain>
    </source>
</reference>
<dbReference type="EMBL" id="JANRMS010000772">
    <property type="protein sequence ID" value="KAJ3534593.1"/>
    <property type="molecule type" value="Genomic_DNA"/>
</dbReference>
<proteinExistence type="predicted"/>
<gene>
    <name evidence="1" type="ORF">NM208_g7474</name>
</gene>
<organism evidence="1 2">
    <name type="scientific">Fusarium decemcellulare</name>
    <dbReference type="NCBI Taxonomy" id="57161"/>
    <lineage>
        <taxon>Eukaryota</taxon>
        <taxon>Fungi</taxon>
        <taxon>Dikarya</taxon>
        <taxon>Ascomycota</taxon>
        <taxon>Pezizomycotina</taxon>
        <taxon>Sordariomycetes</taxon>
        <taxon>Hypocreomycetidae</taxon>
        <taxon>Hypocreales</taxon>
        <taxon>Nectriaceae</taxon>
        <taxon>Fusarium</taxon>
        <taxon>Fusarium decemcellulare species complex</taxon>
    </lineage>
</organism>
<name>A0ACC1S8Y0_9HYPO</name>
<accession>A0ACC1S8Y0</accession>
<keyword evidence="2" id="KW-1185">Reference proteome</keyword>
<sequence>MSSVVLDADQPAIPAEAVRGAPISLDALPALAELTHIARSSGAVGVGVASERAGCVAEAENRGGGEKDRLDLHLAYSERNGTSTRYELAFDLFVSKQKYLVLIFSSHPTVHSVYLQEEHVRSGCRSYVFKSPAYRSISYQAKG</sequence>
<protein>
    <submittedName>
        <fullName evidence="1">Uncharacterized protein</fullName>
    </submittedName>
</protein>
<evidence type="ECO:0000313" key="1">
    <source>
        <dbReference type="EMBL" id="KAJ3534593.1"/>
    </source>
</evidence>